<comment type="caution">
    <text evidence="1">The sequence shown here is derived from an EMBL/GenBank/DDBJ whole genome shotgun (WGS) entry which is preliminary data.</text>
</comment>
<proteinExistence type="predicted"/>
<evidence type="ECO:0000313" key="1">
    <source>
        <dbReference type="EMBL" id="KZR96799.1"/>
    </source>
</evidence>
<dbReference type="AlphaFoldDB" id="A0A164EHY9"/>
<sequence length="40" mass="4633">MTMLHGMACIPVYCICSFAAIQHVQPYNKIFLSMARREWA</sequence>
<gene>
    <name evidence="1" type="ORF">APZ42_008660</name>
</gene>
<reference evidence="1 2" key="1">
    <citation type="submission" date="2016-03" db="EMBL/GenBank/DDBJ databases">
        <title>EvidentialGene: Evidence-directed Construction of Genes on Genomes.</title>
        <authorList>
            <person name="Gilbert D.G."/>
            <person name="Choi J.-H."/>
            <person name="Mockaitis K."/>
            <person name="Colbourne J."/>
            <person name="Pfrender M."/>
        </authorList>
    </citation>
    <scope>NUCLEOTIDE SEQUENCE [LARGE SCALE GENOMIC DNA]</scope>
    <source>
        <strain evidence="1 2">Xinb3</strain>
        <tissue evidence="1">Complete organism</tissue>
    </source>
</reference>
<dbReference type="Proteomes" id="UP000076858">
    <property type="component" value="Unassembled WGS sequence"/>
</dbReference>
<accession>A0A164EHY9</accession>
<dbReference type="EMBL" id="LRGB01023667">
    <property type="protein sequence ID" value="KZR96799.1"/>
    <property type="molecule type" value="Genomic_DNA"/>
</dbReference>
<organism evidence="1 2">
    <name type="scientific">Daphnia magna</name>
    <dbReference type="NCBI Taxonomy" id="35525"/>
    <lineage>
        <taxon>Eukaryota</taxon>
        <taxon>Metazoa</taxon>
        <taxon>Ecdysozoa</taxon>
        <taxon>Arthropoda</taxon>
        <taxon>Crustacea</taxon>
        <taxon>Branchiopoda</taxon>
        <taxon>Diplostraca</taxon>
        <taxon>Cladocera</taxon>
        <taxon>Anomopoda</taxon>
        <taxon>Daphniidae</taxon>
        <taxon>Daphnia</taxon>
    </lineage>
</organism>
<name>A0A164EHY9_9CRUS</name>
<evidence type="ECO:0000313" key="2">
    <source>
        <dbReference type="Proteomes" id="UP000076858"/>
    </source>
</evidence>
<keyword evidence="2" id="KW-1185">Reference proteome</keyword>
<protein>
    <submittedName>
        <fullName evidence="1">Uncharacterized protein</fullName>
    </submittedName>
</protein>